<dbReference type="PIRSF" id="PIRSF024492">
    <property type="entry name" value="UCP024492"/>
    <property type="match status" value="1"/>
</dbReference>
<dbReference type="InterPro" id="IPR014519">
    <property type="entry name" value="UCP024492"/>
</dbReference>
<evidence type="ECO:0000313" key="1">
    <source>
        <dbReference type="EMBL" id="SPQ00772.1"/>
    </source>
</evidence>
<keyword evidence="2" id="KW-1185">Reference proteome</keyword>
<name>A0A2U3QHA1_9BACT</name>
<dbReference type="InterPro" id="IPR007438">
    <property type="entry name" value="DUF488"/>
</dbReference>
<dbReference type="EMBL" id="OUUY01000078">
    <property type="protein sequence ID" value="SPQ00772.1"/>
    <property type="molecule type" value="Genomic_DNA"/>
</dbReference>
<proteinExistence type="predicted"/>
<gene>
    <name evidence="1" type="ORF">NBG4_320019</name>
</gene>
<dbReference type="AlphaFoldDB" id="A0A2U3QHA1"/>
<sequence length="142" mass="16928">MPQKLIYTLGTDRRSREDFIEILLSYGVEAFLDVRSFPRSKIPLFQRETLEELLPMHGIEYHFLGRQLGGLRKGGYISYILTEDFRKGIDEVEEIARQNKSVIVCAERFPWKCHRKWISRELHKRGWEVDHIIDKGKLWVPR</sequence>
<dbReference type="OrthoDB" id="9789109at2"/>
<accession>A0A2U3QHA1</accession>
<organism evidence="1 2">
    <name type="scientific">Candidatus Sulfobium mesophilum</name>
    <dbReference type="NCBI Taxonomy" id="2016548"/>
    <lineage>
        <taxon>Bacteria</taxon>
        <taxon>Pseudomonadati</taxon>
        <taxon>Nitrospirota</taxon>
        <taxon>Nitrospiria</taxon>
        <taxon>Nitrospirales</taxon>
        <taxon>Nitrospiraceae</taxon>
        <taxon>Candidatus Sulfobium</taxon>
    </lineage>
</organism>
<dbReference type="Pfam" id="PF04343">
    <property type="entry name" value="DUF488"/>
    <property type="match status" value="1"/>
</dbReference>
<dbReference type="PANTHER" id="PTHR39337">
    <property type="entry name" value="BLR5642 PROTEIN"/>
    <property type="match status" value="1"/>
</dbReference>
<reference evidence="2" key="1">
    <citation type="submission" date="2018-03" db="EMBL/GenBank/DDBJ databases">
        <authorList>
            <person name="Zecchin S."/>
        </authorList>
    </citation>
    <scope>NUCLEOTIDE SEQUENCE [LARGE SCALE GENOMIC DNA]</scope>
</reference>
<dbReference type="Proteomes" id="UP000245125">
    <property type="component" value="Unassembled WGS sequence"/>
</dbReference>
<evidence type="ECO:0000313" key="2">
    <source>
        <dbReference type="Proteomes" id="UP000245125"/>
    </source>
</evidence>
<protein>
    <submittedName>
        <fullName evidence="1">Conserved Archaeal protein</fullName>
    </submittedName>
</protein>
<dbReference type="PANTHER" id="PTHR39337:SF1">
    <property type="entry name" value="BLR5642 PROTEIN"/>
    <property type="match status" value="1"/>
</dbReference>